<organism evidence="1 2">
    <name type="scientific">Vaccinium darrowii</name>
    <dbReference type="NCBI Taxonomy" id="229202"/>
    <lineage>
        <taxon>Eukaryota</taxon>
        <taxon>Viridiplantae</taxon>
        <taxon>Streptophyta</taxon>
        <taxon>Embryophyta</taxon>
        <taxon>Tracheophyta</taxon>
        <taxon>Spermatophyta</taxon>
        <taxon>Magnoliopsida</taxon>
        <taxon>eudicotyledons</taxon>
        <taxon>Gunneridae</taxon>
        <taxon>Pentapetalae</taxon>
        <taxon>asterids</taxon>
        <taxon>Ericales</taxon>
        <taxon>Ericaceae</taxon>
        <taxon>Vaccinioideae</taxon>
        <taxon>Vaccinieae</taxon>
        <taxon>Vaccinium</taxon>
    </lineage>
</organism>
<evidence type="ECO:0000313" key="1">
    <source>
        <dbReference type="EMBL" id="KAH7836580.1"/>
    </source>
</evidence>
<proteinExistence type="predicted"/>
<keyword evidence="2" id="KW-1185">Reference proteome</keyword>
<sequence length="537" mass="59163">MSIPSEATHEEEEEQPQQGNPEPSHHPTAPSDELFDISTTVDPGYIISLIRQLLPPDSRNCNKFPVVNACDASTQGSEAEGREESAVLVSQNELLNDHISEIEAMDTVELTGHDGGDDGSLEKQGGTVGKDAWEECGCILWDLAASKTHAEFMVQNLVLEVLLANLMVPQSVRVTEITLGIIGNLACHEVSRKHISSTNGLIEVIVDQLFLDDAPCLCEAYRVLTLGLQGCGSIAWAEALESEHTLSRVLWVAENTLNPQLIEKSVGLLLAILESEQEVVASLLPRLMQLGLPRLLVNLLTIEMSKLAGERVPERYCILDLILRTIEALSVIDDYSQEISSNGELFRLLIDLVKLPDKIEVANSCVTAAVLIANILTDVVDLALEISQDFSFLQGLFDVFPFASDDIEARSAIWSVIARLLVQVQVTLMSSSTLHHYVSVFVSKSEVIEDELLDHQLDSCKDGEKLSTRTTALRKIISILSQWTSSKEPIERNFMGDNHVNDETIARLLERCHKYTESNAGHESRIGHPLNISLPPQ</sequence>
<dbReference type="EMBL" id="CM037156">
    <property type="protein sequence ID" value="KAH7836580.1"/>
    <property type="molecule type" value="Genomic_DNA"/>
</dbReference>
<evidence type="ECO:0000313" key="2">
    <source>
        <dbReference type="Proteomes" id="UP000828048"/>
    </source>
</evidence>
<reference evidence="1 2" key="1">
    <citation type="journal article" date="2021" name="Hortic Res">
        <title>High-quality reference genome and annotation aids understanding of berry development for evergreen blueberry (Vaccinium darrowii).</title>
        <authorList>
            <person name="Yu J."/>
            <person name="Hulse-Kemp A.M."/>
            <person name="Babiker E."/>
            <person name="Staton M."/>
        </authorList>
    </citation>
    <scope>NUCLEOTIDE SEQUENCE [LARGE SCALE GENOMIC DNA]</scope>
    <source>
        <strain evidence="2">cv. NJ 8807/NJ 8810</strain>
        <tissue evidence="1">Young leaf</tissue>
    </source>
</reference>
<gene>
    <name evidence="1" type="ORF">Vadar_003061</name>
</gene>
<name>A0ACB7X7T3_9ERIC</name>
<comment type="caution">
    <text evidence="1">The sequence shown here is derived from an EMBL/GenBank/DDBJ whole genome shotgun (WGS) entry which is preliminary data.</text>
</comment>
<protein>
    <submittedName>
        <fullName evidence="1">Uncharacterized protein</fullName>
    </submittedName>
</protein>
<dbReference type="Proteomes" id="UP000828048">
    <property type="component" value="Chromosome 6"/>
</dbReference>
<accession>A0ACB7X7T3</accession>